<dbReference type="Pfam" id="PF00651">
    <property type="entry name" value="BTB"/>
    <property type="match status" value="1"/>
</dbReference>
<dbReference type="SUPFAM" id="SSF54695">
    <property type="entry name" value="POZ domain"/>
    <property type="match status" value="1"/>
</dbReference>
<dbReference type="PROSITE" id="PS50097">
    <property type="entry name" value="BTB"/>
    <property type="match status" value="1"/>
</dbReference>
<evidence type="ECO:0000259" key="2">
    <source>
        <dbReference type="PROSITE" id="PS50097"/>
    </source>
</evidence>
<dbReference type="InterPro" id="IPR000210">
    <property type="entry name" value="BTB/POZ_dom"/>
</dbReference>
<dbReference type="PANTHER" id="PTHR47843:SF2">
    <property type="entry name" value="BTB DOMAIN-CONTAINING PROTEIN"/>
    <property type="match status" value="1"/>
</dbReference>
<reference evidence="3 4" key="1">
    <citation type="submission" date="2017-12" db="EMBL/GenBank/DDBJ databases">
        <title>Comparative genomics of Botrytis spp.</title>
        <authorList>
            <person name="Valero-Jimenez C.A."/>
            <person name="Tapia P."/>
            <person name="Veloso J."/>
            <person name="Silva-Moreno E."/>
            <person name="Staats M."/>
            <person name="Valdes J.H."/>
            <person name="Van Kan J.A.L."/>
        </authorList>
    </citation>
    <scope>NUCLEOTIDE SEQUENCE [LARGE SCALE GENOMIC DNA]</scope>
    <source>
        <strain evidence="3 4">Bh0001</strain>
    </source>
</reference>
<comment type="caution">
    <text evidence="3">The sequence shown here is derived from an EMBL/GenBank/DDBJ whole genome shotgun (WGS) entry which is preliminary data.</text>
</comment>
<feature type="region of interest" description="Disordered" evidence="1">
    <location>
        <begin position="1"/>
        <end position="26"/>
    </location>
</feature>
<dbReference type="InterPro" id="IPR011333">
    <property type="entry name" value="SKP1/BTB/POZ_sf"/>
</dbReference>
<sequence>MSSPAKPPAEKITTPPPINPKKKSFSSPNEMVTFVAGTGDKQETFQIHKQIACENSEVWNRAFNSVFVEGQTQTYRIEDTGPEVFRLLTQWVYREKFDHIHSGDWDASHCDDFASMVQCMVEDSALLHLWVLAEKFLIPRLQNYTMRILCNKVFICNPNLSSKDCRYVYDNTADGSALRRFLIEHNCWGKTSSFHDKNSFSYPVEVLGDIIMALKRQLPENVRARKCSQMTGDNYLVEEILLPNLDWIRIRAILRIMAAKDGLSGRSTRLG</sequence>
<accession>A0A4Z1GSI5</accession>
<dbReference type="AlphaFoldDB" id="A0A4Z1GSI5"/>
<dbReference type="Gene3D" id="3.30.710.10">
    <property type="entry name" value="Potassium Channel Kv1.1, Chain A"/>
    <property type="match status" value="1"/>
</dbReference>
<name>A0A4Z1GSI5_9HELO</name>
<protein>
    <recommendedName>
        <fullName evidence="2">BTB domain-containing protein</fullName>
    </recommendedName>
</protein>
<feature type="domain" description="BTB" evidence="2">
    <location>
        <begin position="30"/>
        <end position="101"/>
    </location>
</feature>
<keyword evidence="4" id="KW-1185">Reference proteome</keyword>
<evidence type="ECO:0000313" key="3">
    <source>
        <dbReference type="EMBL" id="TGO39278.1"/>
    </source>
</evidence>
<proteinExistence type="predicted"/>
<organism evidence="3 4">
    <name type="scientific">Botrytis hyacinthi</name>
    <dbReference type="NCBI Taxonomy" id="278943"/>
    <lineage>
        <taxon>Eukaryota</taxon>
        <taxon>Fungi</taxon>
        <taxon>Dikarya</taxon>
        <taxon>Ascomycota</taxon>
        <taxon>Pezizomycotina</taxon>
        <taxon>Leotiomycetes</taxon>
        <taxon>Helotiales</taxon>
        <taxon>Sclerotiniaceae</taxon>
        <taxon>Botrytis</taxon>
    </lineage>
</organism>
<gene>
    <name evidence="3" type="ORF">BHYA_0057g00460</name>
</gene>
<evidence type="ECO:0000256" key="1">
    <source>
        <dbReference type="SAM" id="MobiDB-lite"/>
    </source>
</evidence>
<dbReference type="Proteomes" id="UP000297814">
    <property type="component" value="Unassembled WGS sequence"/>
</dbReference>
<dbReference type="EMBL" id="PQXK01000057">
    <property type="protein sequence ID" value="TGO39278.1"/>
    <property type="molecule type" value="Genomic_DNA"/>
</dbReference>
<dbReference type="PANTHER" id="PTHR47843">
    <property type="entry name" value="BTB DOMAIN-CONTAINING PROTEIN-RELATED"/>
    <property type="match status" value="1"/>
</dbReference>
<evidence type="ECO:0000313" key="4">
    <source>
        <dbReference type="Proteomes" id="UP000297814"/>
    </source>
</evidence>